<dbReference type="InterPro" id="IPR013783">
    <property type="entry name" value="Ig-like_fold"/>
</dbReference>
<feature type="transmembrane region" description="Helical" evidence="3">
    <location>
        <begin position="1120"/>
        <end position="1139"/>
    </location>
</feature>
<keyword evidence="1" id="KW-0479">Metal-binding</keyword>
<organism evidence="6 7">
    <name type="scientific">Mangrovivirga halotolerans</name>
    <dbReference type="NCBI Taxonomy" id="2993936"/>
    <lineage>
        <taxon>Bacteria</taxon>
        <taxon>Pseudomonadati</taxon>
        <taxon>Bacteroidota</taxon>
        <taxon>Cytophagia</taxon>
        <taxon>Cytophagales</taxon>
        <taxon>Mangrovivirgaceae</taxon>
        <taxon>Mangrovivirga</taxon>
    </lineage>
</organism>
<evidence type="ECO:0000313" key="6">
    <source>
        <dbReference type="EMBL" id="MCX2743713.1"/>
    </source>
</evidence>
<dbReference type="Pfam" id="PF07731">
    <property type="entry name" value="Cu-oxidase_2"/>
    <property type="match status" value="1"/>
</dbReference>
<reference evidence="6 7" key="1">
    <citation type="submission" date="2022-11" db="EMBL/GenBank/DDBJ databases">
        <title>The characterization of three novel Bacteroidetes species and genomic analysis of their roles in tidal elemental geochemical cycles.</title>
        <authorList>
            <person name="Ma K."/>
        </authorList>
    </citation>
    <scope>NUCLEOTIDE SEQUENCE [LARGE SCALE GENOMIC DNA]</scope>
    <source>
        <strain evidence="6 7">M17</strain>
    </source>
</reference>
<feature type="domain" description="Plastocyanin-like" evidence="4">
    <location>
        <begin position="503"/>
        <end position="611"/>
    </location>
</feature>
<dbReference type="RefSeq" id="WP_266056116.1">
    <property type="nucleotide sequence ID" value="NZ_JAPFQN010000004.1"/>
</dbReference>
<dbReference type="PANTHER" id="PTHR11709">
    <property type="entry name" value="MULTI-COPPER OXIDASE"/>
    <property type="match status" value="1"/>
</dbReference>
<keyword evidence="3" id="KW-0472">Membrane</keyword>
<evidence type="ECO:0000259" key="5">
    <source>
        <dbReference type="Pfam" id="PF07732"/>
    </source>
</evidence>
<evidence type="ECO:0000256" key="1">
    <source>
        <dbReference type="ARBA" id="ARBA00022723"/>
    </source>
</evidence>
<dbReference type="PROSITE" id="PS00080">
    <property type="entry name" value="MULTICOPPER_OXIDASE2"/>
    <property type="match status" value="1"/>
</dbReference>
<evidence type="ECO:0000259" key="4">
    <source>
        <dbReference type="Pfam" id="PF07731"/>
    </source>
</evidence>
<evidence type="ECO:0000256" key="3">
    <source>
        <dbReference type="SAM" id="Phobius"/>
    </source>
</evidence>
<keyword evidence="2" id="KW-0560">Oxidoreductase</keyword>
<proteinExistence type="predicted"/>
<name>A0ABT3RQS9_9BACT</name>
<evidence type="ECO:0000313" key="7">
    <source>
        <dbReference type="Proteomes" id="UP001209885"/>
    </source>
</evidence>
<dbReference type="Gene3D" id="2.60.40.420">
    <property type="entry name" value="Cupredoxins - blue copper proteins"/>
    <property type="match status" value="3"/>
</dbReference>
<evidence type="ECO:0000256" key="2">
    <source>
        <dbReference type="ARBA" id="ARBA00023002"/>
    </source>
</evidence>
<dbReference type="Gene3D" id="2.60.40.10">
    <property type="entry name" value="Immunoglobulins"/>
    <property type="match status" value="1"/>
</dbReference>
<dbReference type="InterPro" id="IPR002355">
    <property type="entry name" value="Cu_oxidase_Cu_BS"/>
</dbReference>
<keyword evidence="3" id="KW-0812">Transmembrane</keyword>
<keyword evidence="7" id="KW-1185">Reference proteome</keyword>
<dbReference type="PROSITE" id="PS00079">
    <property type="entry name" value="MULTICOPPER_OXIDASE1"/>
    <property type="match status" value="1"/>
</dbReference>
<keyword evidence="3" id="KW-1133">Transmembrane helix</keyword>
<gene>
    <name evidence="6" type="ORF">OO013_07550</name>
</gene>
<dbReference type="EMBL" id="JAPFQN010000004">
    <property type="protein sequence ID" value="MCX2743713.1"/>
    <property type="molecule type" value="Genomic_DNA"/>
</dbReference>
<dbReference type="Proteomes" id="UP001209885">
    <property type="component" value="Unassembled WGS sequence"/>
</dbReference>
<comment type="caution">
    <text evidence="6">The sequence shown here is derived from an EMBL/GenBank/DDBJ whole genome shotgun (WGS) entry which is preliminary data.</text>
</comment>
<dbReference type="InterPro" id="IPR033138">
    <property type="entry name" value="Cu_oxidase_CS"/>
</dbReference>
<dbReference type="InterPro" id="IPR008972">
    <property type="entry name" value="Cupredoxin"/>
</dbReference>
<dbReference type="Pfam" id="PF07732">
    <property type="entry name" value="Cu-oxidase_3"/>
    <property type="match status" value="1"/>
</dbReference>
<dbReference type="InterPro" id="IPR045087">
    <property type="entry name" value="Cu-oxidase_fam"/>
</dbReference>
<sequence>MATHEIELKTSIASINVGSPGVSGELIANNLEVYNGKMGVIIPNDFPVEIPGGVINVGDTLVVRLVNDLPVPVVTGIHWHGIELQNNADGTQVTQNPIPAGNIQMLGGVGPFVGGTHLYKFKVTRPGIFWFHPHHFHSTNRVFKGLYGMLVVTDPNESALIPGTIPDASNTEQVILSDITVCGAPGGSPTNNPGYDLSLPWAGPGGVLPPQAGFSPEQLCEIRPVDEEGSSIGVVPFNAGEVPNLQRPTGKINEGITVLTNGANVGPRGGTPDSPDPIDPSIVTMIDVQPGQGLRLQLANCSIGRYFRLRLTTNDGTQINLVRIGGEGGILDHAVLEGGIIDGFDTKYSPGEILLAPGERADVVAAIPDDGTTDLTMWTLDFERFPGAPVSPVVQGPYSFIPTVPVLHLNVTGASVAPAFTITGTPNGIGGTPLRASTGDLVDELTITTPDTFLDPAGFSPPKEGRDEAVIWLSPGSGINSLSGEFSGDPYTSIPHISSSRYVKEGDMLELTVSNGTGAHHPFHLHGFSFQPKSITGPSGTFTYDYNEFRDTLDVPSEHSLIFRVKIEDDRPFADDSTTHRGGSLGRWLFHCHIFFHAHRGMISELVVTDKDGSGDEKPYISVYGSWAYAPSGMIAERRGWYFLRDGDTLGSIVAHLQDGTPIGDISIDTTTKKWFWQSHTPPDPALPDQINYVYVTITGTSGRKDQAVFRLQIGGVDEGSDIGDPHIKTLDGTKYDFQAVGEFILLADRDGMMIQSRQTPVATAKPITHPYSGLTSCVSVNTAVAARVGSHYISYQPNEKEEGVLDFYVDGKLTELTLQEFKLDNNTIKGISINGKMTLRVDFSNHAVLIVTPRFWNSKKIHYLNISVYHTHGDEGIMGKIPEGHWLPKLKSGARLGRKPRDLQERYIQLYQTFADSWRVKEKNSLFTYEKGKSTSDYTDKDWPAFQPPCELKKKFEIPGSSILPEIPEDDAKVICEKVTEVDLFANCVLDVSTTGDETFADGYLTEQRIRQKATSIMVVEGKEKDKFVVTAIVKPLSKSGERPDGNVVFTLNGSDLVDPVSVDAEGKASLQIDDYNKGDKIGARYEGGDDLGLSSSSSSEIIISREPERKEDEGKIKYWWYLLLIILLIIIVMFFIFI</sequence>
<dbReference type="InterPro" id="IPR011707">
    <property type="entry name" value="Cu-oxidase-like_N"/>
</dbReference>
<protein>
    <submittedName>
        <fullName evidence="6">Multicopper oxidase domain-containing protein</fullName>
    </submittedName>
</protein>
<dbReference type="InterPro" id="IPR011706">
    <property type="entry name" value="Cu-oxidase_C"/>
</dbReference>
<feature type="domain" description="Plastocyanin-like" evidence="5">
    <location>
        <begin position="55"/>
        <end position="156"/>
    </location>
</feature>
<dbReference type="SUPFAM" id="SSF49503">
    <property type="entry name" value="Cupredoxins"/>
    <property type="match status" value="2"/>
</dbReference>
<accession>A0ABT3RQS9</accession>